<dbReference type="GO" id="GO:0008200">
    <property type="term" value="F:ion channel inhibitor activity"/>
    <property type="evidence" value="ECO:0007669"/>
    <property type="project" value="InterPro"/>
</dbReference>
<reference evidence="4" key="1">
    <citation type="journal article" date="2014" name="Toxicon">
        <title>A bioinformatics survey for conotoxin-like sequences in three turrid snail venom duct transcriptomes.</title>
        <authorList>
            <person name="Gonzales D.T."/>
            <person name="Saloma C.P."/>
        </authorList>
    </citation>
    <scope>NUCLEOTIDE SEQUENCE</scope>
    <source>
        <tissue evidence="4">Venom duct</tissue>
    </source>
</reference>
<proteinExistence type="predicted"/>
<dbReference type="GO" id="GO:0005576">
    <property type="term" value="C:extracellular region"/>
    <property type="evidence" value="ECO:0007669"/>
    <property type="project" value="UniProtKB-SubCell"/>
</dbReference>
<dbReference type="AlphaFoldDB" id="A0A098LWG2"/>
<keyword evidence="3" id="KW-0732">Signal</keyword>
<feature type="signal peptide" evidence="3">
    <location>
        <begin position="1"/>
        <end position="22"/>
    </location>
</feature>
<feature type="chain" id="PRO_5001937566" evidence="3">
    <location>
        <begin position="23"/>
        <end position="72"/>
    </location>
</feature>
<evidence type="ECO:0000256" key="1">
    <source>
        <dbReference type="ARBA" id="ARBA00004613"/>
    </source>
</evidence>
<dbReference type="PROSITE" id="PS51257">
    <property type="entry name" value="PROKAR_LIPOPROTEIN"/>
    <property type="match status" value="1"/>
</dbReference>
<evidence type="ECO:0000256" key="3">
    <source>
        <dbReference type="SAM" id="SignalP"/>
    </source>
</evidence>
<dbReference type="InterPro" id="IPR004214">
    <property type="entry name" value="Conotoxin"/>
</dbReference>
<name>A0A098LWG2_CRACE</name>
<evidence type="ECO:0000313" key="4">
    <source>
        <dbReference type="EMBL" id="JAC94803.1"/>
    </source>
</evidence>
<protein>
    <submittedName>
        <fullName evidence="4">Ccr_13 putative toxin</fullName>
    </submittedName>
</protein>
<dbReference type="Pfam" id="PF02950">
    <property type="entry name" value="Conotoxin"/>
    <property type="match status" value="1"/>
</dbReference>
<keyword evidence="2" id="KW-0964">Secreted</keyword>
<sequence>MKLTCVLIMALLFLTACQLSTAASYARREQKYPDLKSSDQNSRLTKRCLSSGETCWLSTSCCSKSCTNNVCF</sequence>
<evidence type="ECO:0000256" key="2">
    <source>
        <dbReference type="ARBA" id="ARBA00022525"/>
    </source>
</evidence>
<dbReference type="EMBL" id="GBQZ01000013">
    <property type="protein sequence ID" value="JAC94803.1"/>
    <property type="molecule type" value="Transcribed_RNA"/>
</dbReference>
<organism evidence="4">
    <name type="scientific">Crassispira cerithina</name>
    <name type="common">Sea snail</name>
    <name type="synonym">Turridrupa cerithina</name>
    <dbReference type="NCBI Taxonomy" id="1077925"/>
    <lineage>
        <taxon>Eukaryota</taxon>
        <taxon>Metazoa</taxon>
        <taxon>Spiralia</taxon>
        <taxon>Lophotrochozoa</taxon>
        <taxon>Mollusca</taxon>
        <taxon>Gastropoda</taxon>
        <taxon>Caenogastropoda</taxon>
        <taxon>Neogastropoda</taxon>
        <taxon>Conoidea</taxon>
        <taxon>Turridae</taxon>
        <taxon>Crassispira</taxon>
    </lineage>
</organism>
<comment type="subcellular location">
    <subcellularLocation>
        <location evidence="1">Secreted</location>
    </subcellularLocation>
</comment>
<reference evidence="4" key="2">
    <citation type="submission" date="2014-09" db="EMBL/GenBank/DDBJ databases">
        <authorList>
            <person name="Gonzales D.T.T."/>
            <person name="Saloma C.P."/>
        </authorList>
    </citation>
    <scope>NUCLEOTIDE SEQUENCE</scope>
    <source>
        <tissue evidence="4">Venom duct</tissue>
    </source>
</reference>
<accession>A0A098LWG2</accession>